<dbReference type="RefSeq" id="WP_003087114.1">
    <property type="nucleotide sequence ID" value="NZ_AOUO01000254.1"/>
</dbReference>
<organism evidence="1 2">
    <name type="scientific">Amycolatopsis vancoresmycina DSM 44592</name>
    <dbReference type="NCBI Taxonomy" id="1292037"/>
    <lineage>
        <taxon>Bacteria</taxon>
        <taxon>Bacillati</taxon>
        <taxon>Actinomycetota</taxon>
        <taxon>Actinomycetes</taxon>
        <taxon>Pseudonocardiales</taxon>
        <taxon>Pseudonocardiaceae</taxon>
        <taxon>Amycolatopsis</taxon>
    </lineage>
</organism>
<name>R1I909_9PSEU</name>
<keyword evidence="2" id="KW-1185">Reference proteome</keyword>
<evidence type="ECO:0000313" key="1">
    <source>
        <dbReference type="EMBL" id="EOD66894.1"/>
    </source>
</evidence>
<gene>
    <name evidence="1" type="ORF">H480_19263</name>
</gene>
<comment type="caution">
    <text evidence="1">The sequence shown here is derived from an EMBL/GenBank/DDBJ whole genome shotgun (WGS) entry which is preliminary data.</text>
</comment>
<sequence length="168" mass="18018">MIEITVKLRSKVGPDGRGQFQPTSFTEWIGRRVEVTGLDPALHHVLKAVENTEDGATSTLTIESHAEQGPDITADLSVRWDTPTSEVRAHVDGEHLVTARLDAPLQPGQTVRAGDQLYTVADVSHPARQDDGTTDGPDYQHVELTPIEEPPPVRDLGASAFGALLAGG</sequence>
<dbReference type="OrthoDB" id="6396444at2"/>
<proteinExistence type="predicted"/>
<accession>R1I909</accession>
<dbReference type="PATRIC" id="fig|1292037.4.peg.3675"/>
<dbReference type="AlphaFoldDB" id="R1I909"/>
<evidence type="ECO:0000313" key="2">
    <source>
        <dbReference type="Proteomes" id="UP000014139"/>
    </source>
</evidence>
<reference evidence="1 2" key="1">
    <citation type="submission" date="2013-02" db="EMBL/GenBank/DDBJ databases">
        <title>Draft genome sequence of Amycolatopsis vancoresmycina strain DSM 44592T.</title>
        <authorList>
            <person name="Kumar S."/>
            <person name="Kaur N."/>
            <person name="Kaur C."/>
            <person name="Raghava G.P.S."/>
            <person name="Mayilraj S."/>
        </authorList>
    </citation>
    <scope>NUCLEOTIDE SEQUENCE [LARGE SCALE GENOMIC DNA]</scope>
    <source>
        <strain evidence="1 2">DSM 44592</strain>
    </source>
</reference>
<protein>
    <submittedName>
        <fullName evidence="1">Uncharacterized protein</fullName>
    </submittedName>
</protein>
<dbReference type="EMBL" id="AOUO01000254">
    <property type="protein sequence ID" value="EOD66894.1"/>
    <property type="molecule type" value="Genomic_DNA"/>
</dbReference>
<dbReference type="Proteomes" id="UP000014139">
    <property type="component" value="Unassembled WGS sequence"/>
</dbReference>